<feature type="compositionally biased region" description="Basic and acidic residues" evidence="1">
    <location>
        <begin position="71"/>
        <end position="84"/>
    </location>
</feature>
<evidence type="ECO:0000313" key="2">
    <source>
        <dbReference type="EMBL" id="VDD35239.1"/>
    </source>
</evidence>
<gene>
    <name evidence="2" type="ORF">BOLC7T40799H</name>
</gene>
<accession>A0A3P6EVL7</accession>
<protein>
    <submittedName>
        <fullName evidence="2">Uncharacterized protein</fullName>
    </submittedName>
</protein>
<organism evidence="2">
    <name type="scientific">Brassica oleracea</name>
    <name type="common">Wild cabbage</name>
    <dbReference type="NCBI Taxonomy" id="3712"/>
    <lineage>
        <taxon>Eukaryota</taxon>
        <taxon>Viridiplantae</taxon>
        <taxon>Streptophyta</taxon>
        <taxon>Embryophyta</taxon>
        <taxon>Tracheophyta</taxon>
        <taxon>Spermatophyta</taxon>
        <taxon>Magnoliopsida</taxon>
        <taxon>eudicotyledons</taxon>
        <taxon>Gunneridae</taxon>
        <taxon>Pentapetalae</taxon>
        <taxon>rosids</taxon>
        <taxon>malvids</taxon>
        <taxon>Brassicales</taxon>
        <taxon>Brassicaceae</taxon>
        <taxon>Brassiceae</taxon>
        <taxon>Brassica</taxon>
    </lineage>
</organism>
<name>A0A3P6EVL7_BRAOL</name>
<sequence>EEQKHTRRLNGTAFRELTRVDEVSGIQHTRIRDSLISPSSGLVSNKRGLGSIGLVVYGSGKSKLTSFSSRRGRESMGEDSHSHSDILSPICLTKM</sequence>
<dbReference type="EMBL" id="LR031876">
    <property type="protein sequence ID" value="VDD35239.1"/>
    <property type="molecule type" value="Genomic_DNA"/>
</dbReference>
<proteinExistence type="predicted"/>
<feature type="region of interest" description="Disordered" evidence="1">
    <location>
        <begin position="64"/>
        <end position="95"/>
    </location>
</feature>
<evidence type="ECO:0000256" key="1">
    <source>
        <dbReference type="SAM" id="MobiDB-lite"/>
    </source>
</evidence>
<feature type="non-terminal residue" evidence="2">
    <location>
        <position position="1"/>
    </location>
</feature>
<reference evidence="2" key="1">
    <citation type="submission" date="2018-11" db="EMBL/GenBank/DDBJ databases">
        <authorList>
            <consortium name="Genoscope - CEA"/>
            <person name="William W."/>
        </authorList>
    </citation>
    <scope>NUCLEOTIDE SEQUENCE</scope>
</reference>
<dbReference type="AlphaFoldDB" id="A0A3P6EVL7"/>